<dbReference type="Proteomes" id="UP000178873">
    <property type="component" value="Unassembled WGS sequence"/>
</dbReference>
<dbReference type="AlphaFoldDB" id="A0A1G2M356"/>
<evidence type="ECO:0000313" key="1">
    <source>
        <dbReference type="EMBL" id="OHA18194.1"/>
    </source>
</evidence>
<name>A0A1G2M356_9BACT</name>
<accession>A0A1G2M356</accession>
<dbReference type="EMBL" id="MHRF01000007">
    <property type="protein sequence ID" value="OHA18194.1"/>
    <property type="molecule type" value="Genomic_DNA"/>
</dbReference>
<gene>
    <name evidence="1" type="ORF">A2664_01855</name>
</gene>
<sequence length="98" mass="10728">MTTLTVPCSQWKNLLDEAADLTAAEAVIQRALLASREELLEFLHALFLEYVGPDGAGGGCNGTRDRIQQVARVIHLNDVDLEGLGLNPHDFRATIFSH</sequence>
<comment type="caution">
    <text evidence="1">The sequence shown here is derived from an EMBL/GenBank/DDBJ whole genome shotgun (WGS) entry which is preliminary data.</text>
</comment>
<protein>
    <submittedName>
        <fullName evidence="1">Uncharacterized protein</fullName>
    </submittedName>
</protein>
<organism evidence="1 2">
    <name type="scientific">Candidatus Taylorbacteria bacterium RIFCSPHIGHO2_01_FULL_46_22b</name>
    <dbReference type="NCBI Taxonomy" id="1802301"/>
    <lineage>
        <taxon>Bacteria</taxon>
        <taxon>Candidatus Tayloriibacteriota</taxon>
    </lineage>
</organism>
<proteinExistence type="predicted"/>
<evidence type="ECO:0000313" key="2">
    <source>
        <dbReference type="Proteomes" id="UP000178873"/>
    </source>
</evidence>
<reference evidence="1 2" key="1">
    <citation type="journal article" date="2016" name="Nat. Commun.">
        <title>Thousands of microbial genomes shed light on interconnected biogeochemical processes in an aquifer system.</title>
        <authorList>
            <person name="Anantharaman K."/>
            <person name="Brown C.T."/>
            <person name="Hug L.A."/>
            <person name="Sharon I."/>
            <person name="Castelle C.J."/>
            <person name="Probst A.J."/>
            <person name="Thomas B.C."/>
            <person name="Singh A."/>
            <person name="Wilkins M.J."/>
            <person name="Karaoz U."/>
            <person name="Brodie E.L."/>
            <person name="Williams K.H."/>
            <person name="Hubbard S.S."/>
            <person name="Banfield J.F."/>
        </authorList>
    </citation>
    <scope>NUCLEOTIDE SEQUENCE [LARGE SCALE GENOMIC DNA]</scope>
</reference>